<keyword evidence="2" id="KW-1185">Reference proteome</keyword>
<proteinExistence type="predicted"/>
<organism evidence="1 2">
    <name type="scientific">Gossypium australe</name>
    <dbReference type="NCBI Taxonomy" id="47621"/>
    <lineage>
        <taxon>Eukaryota</taxon>
        <taxon>Viridiplantae</taxon>
        <taxon>Streptophyta</taxon>
        <taxon>Embryophyta</taxon>
        <taxon>Tracheophyta</taxon>
        <taxon>Spermatophyta</taxon>
        <taxon>Magnoliopsida</taxon>
        <taxon>eudicotyledons</taxon>
        <taxon>Gunneridae</taxon>
        <taxon>Pentapetalae</taxon>
        <taxon>rosids</taxon>
        <taxon>malvids</taxon>
        <taxon>Malvales</taxon>
        <taxon>Malvaceae</taxon>
        <taxon>Malvoideae</taxon>
        <taxon>Gossypium</taxon>
    </lineage>
</organism>
<dbReference type="EMBL" id="SMMG02000005">
    <property type="protein sequence ID" value="KAA3472261.1"/>
    <property type="molecule type" value="Genomic_DNA"/>
</dbReference>
<accession>A0A5B6VSY5</accession>
<comment type="caution">
    <text evidence="1">The sequence shown here is derived from an EMBL/GenBank/DDBJ whole genome shotgun (WGS) entry which is preliminary data.</text>
</comment>
<dbReference type="AlphaFoldDB" id="A0A5B6VSY5"/>
<dbReference type="Proteomes" id="UP000325315">
    <property type="component" value="Unassembled WGS sequence"/>
</dbReference>
<evidence type="ECO:0000313" key="2">
    <source>
        <dbReference type="Proteomes" id="UP000325315"/>
    </source>
</evidence>
<sequence length="161" mass="17751">MVISPLLSAAYGDPHPDPKYQVAGALQHICNTRPDIHYCVNKLVIVGFLEAIPCLEFQEARSYRSSSAKAEFQSLANAIMCQHQSYCTLHQSSASCKDETRRTLLVLCLGKGGGWFNSSGRCSKPLSATFFIRLRQKLGVSSPLKVAGFSTHLGDEEEREE</sequence>
<protein>
    <submittedName>
        <fullName evidence="1">Uncharacterized protein</fullName>
    </submittedName>
</protein>
<gene>
    <name evidence="1" type="ORF">EPI10_022755</name>
</gene>
<reference evidence="2" key="1">
    <citation type="journal article" date="2019" name="Plant Biotechnol. J.">
        <title>Genome sequencing of the Australian wild diploid species Gossypium australe highlights disease resistance and delayed gland morphogenesis.</title>
        <authorList>
            <person name="Cai Y."/>
            <person name="Cai X."/>
            <person name="Wang Q."/>
            <person name="Wang P."/>
            <person name="Zhang Y."/>
            <person name="Cai C."/>
            <person name="Xu Y."/>
            <person name="Wang K."/>
            <person name="Zhou Z."/>
            <person name="Wang C."/>
            <person name="Geng S."/>
            <person name="Li B."/>
            <person name="Dong Q."/>
            <person name="Hou Y."/>
            <person name="Wang H."/>
            <person name="Ai P."/>
            <person name="Liu Z."/>
            <person name="Yi F."/>
            <person name="Sun M."/>
            <person name="An G."/>
            <person name="Cheng J."/>
            <person name="Zhang Y."/>
            <person name="Shi Q."/>
            <person name="Xie Y."/>
            <person name="Shi X."/>
            <person name="Chang Y."/>
            <person name="Huang F."/>
            <person name="Chen Y."/>
            <person name="Hong S."/>
            <person name="Mi L."/>
            <person name="Sun Q."/>
            <person name="Zhang L."/>
            <person name="Zhou B."/>
            <person name="Peng R."/>
            <person name="Zhang X."/>
            <person name="Liu F."/>
        </authorList>
    </citation>
    <scope>NUCLEOTIDE SEQUENCE [LARGE SCALE GENOMIC DNA]</scope>
    <source>
        <strain evidence="2">cv. PA1801</strain>
    </source>
</reference>
<evidence type="ECO:0000313" key="1">
    <source>
        <dbReference type="EMBL" id="KAA3472261.1"/>
    </source>
</evidence>
<name>A0A5B6VSY5_9ROSI</name>